<sequence length="1366" mass="151527">MDSENAANGPDDKAVPVAEPEVEVRPPLCVRQASFMVPEALPPDAEIPSVYSEMHFKGMQDPYSTSPNVFMSTLNAASIDTMLSGGLKKFFEKYNKLAETTNLQLQTPEIRFHNISFSAQTSANSLASGTVGSYLRELFLPCCCKPPSVEKSVLHPMSGIIPPGSMTLLLASPGSGKTTFLKALANKLPTKRTKIDGSVTYSGLTADQLDLRKLVGLVDQRDNHCATMTVRETLKFADQCLNGHPKKKRSGASSPSKAEDKMADVANLRTELYLYILGLSNCADTVVGDALLRGVSGGERKRVTVGEMLVGGQSIFLCDEISTGLDSAATFDIVNALRTWTKTLGGSCIVALLQPPPEVVELFDDILLLADGHLVYHGPRTSTLPYFQTLGFVCPTRTDPSDFLLEVVAGSGAKYFNLDHPTPAPTSSEAFGKAFVASALHAAVRLRLKNGELLHDVTSVKRLAFLARKTKMFSLAFWESTKLLTARQIIFWTRDKELLWGKLIEACAEGLLLGIIYLDVDASLYMRMLFFTIAIFQRHAWQRITISFGVRSVFYKQRSRNFFRTASYAIAEAVVQIPINLVVAVVLGTIFYFMSGLATETTVFFTYLAILVVFQHAIAAYFTLLSSVAPTINAAQSLAACSIVFFLLFSGNIILSDLIPSYWRWMYWYNPLAWALRAIMLNEFNSSRYTPAARATRLDAFQIREGDEYIGYGLLVLLGYYLLFTTLNALALHYIRYDTQVRPATPPPPVTDATVVTIDAPPTQLPFYPARIAVRDLDYYVTLPTGEERQLLHHVTAAFEPGTMTALMGSSGAGKTTFMDVLAGRKTGGRIVGDVFINGEPKNPATFSCIASYCEQMDIHSEKSTIREALEFSAFLRLPQTFENDAKLSLVRETLTLLELDKIAHERVLNLSVEQKKRVTIGVEVVANPSILFLDEPTSGLDARSAQIVMRGVQSIARTGRTVVCTIHQPSIQIFELFDALLLLQKGGHVAFCGELGADSQKLLEYFHSIPGTEKIQPLYNPATYMLEVIGAGIGRKDIKNYADVYASSDLCASNRSKVERFLAVSPDLVTFSSLPFQPIATSLANQTRWLTHRTVHMYWRSPAYNFVRLVSYPVFAVIFGSTFYQLPFGTVARVNSHVGLIYNSMDFIGVINMMTVLDMATAERAVYYRERMSNYYSPLPYSASLLLAEMPYLLTVIISFVAIEYWMVGWFNDAATFFFFWFIYFVYTSLCTFMGMWMAVLMPNIKVANVAVGAISCVFNLFGGFLLPFARMKWGYKWLTWIIPSSYSLNVLIGLVIGHCDDGVGPGCNPILIDGQPTTVKSYVVTRFGFDPAEIYSSSGALLIEWALLQVFIYLTLRFVCHLKR</sequence>
<evidence type="ECO:0000256" key="5">
    <source>
        <dbReference type="ARBA" id="ARBA00022741"/>
    </source>
</evidence>
<feature type="transmembrane region" description="Helical" evidence="9">
    <location>
        <begin position="709"/>
        <end position="732"/>
    </location>
</feature>
<dbReference type="PANTHER" id="PTHR19241">
    <property type="entry name" value="ATP-BINDING CASSETTE TRANSPORTER"/>
    <property type="match status" value="1"/>
</dbReference>
<feature type="transmembrane region" description="Helical" evidence="9">
    <location>
        <begin position="1248"/>
        <end position="1271"/>
    </location>
</feature>
<dbReference type="PROSITE" id="PS50893">
    <property type="entry name" value="ABC_TRANSPORTER_2"/>
    <property type="match status" value="2"/>
</dbReference>
<dbReference type="EMBL" id="JH767169">
    <property type="protein sequence ID" value="EQC31392.1"/>
    <property type="molecule type" value="Genomic_DNA"/>
</dbReference>
<accession>T0RN55</accession>
<feature type="transmembrane region" description="Helical" evidence="9">
    <location>
        <begin position="604"/>
        <end position="625"/>
    </location>
</feature>
<dbReference type="eggNOG" id="KOG0065">
    <property type="taxonomic scope" value="Eukaryota"/>
</dbReference>
<protein>
    <recommendedName>
        <fullName evidence="10">ABC transporter domain-containing protein</fullName>
    </recommendedName>
</protein>
<feature type="transmembrane region" description="Helical" evidence="9">
    <location>
        <begin position="1182"/>
        <end position="1207"/>
    </location>
</feature>
<dbReference type="GO" id="GO:0016887">
    <property type="term" value="F:ATP hydrolysis activity"/>
    <property type="evidence" value="ECO:0007669"/>
    <property type="project" value="InterPro"/>
</dbReference>
<proteinExistence type="inferred from homology"/>
<dbReference type="InterPro" id="IPR017871">
    <property type="entry name" value="ABC_transporter-like_CS"/>
</dbReference>
<dbReference type="GO" id="GO:0140359">
    <property type="term" value="F:ABC-type transporter activity"/>
    <property type="evidence" value="ECO:0007669"/>
    <property type="project" value="InterPro"/>
</dbReference>
<dbReference type="InterPro" id="IPR043926">
    <property type="entry name" value="ABCG_dom"/>
</dbReference>
<evidence type="ECO:0000313" key="11">
    <source>
        <dbReference type="EMBL" id="EQC31392.1"/>
    </source>
</evidence>
<feature type="transmembrane region" description="Helical" evidence="9">
    <location>
        <begin position="637"/>
        <end position="659"/>
    </location>
</feature>
<evidence type="ECO:0000256" key="8">
    <source>
        <dbReference type="ARBA" id="ARBA00023136"/>
    </source>
</evidence>
<dbReference type="InParanoid" id="T0RN55"/>
<dbReference type="InterPro" id="IPR003593">
    <property type="entry name" value="AAA+_ATPase"/>
</dbReference>
<evidence type="ECO:0000259" key="10">
    <source>
        <dbReference type="PROSITE" id="PS50893"/>
    </source>
</evidence>
<dbReference type="GeneID" id="19951720"/>
<dbReference type="SMART" id="SM00382">
    <property type="entry name" value="AAA"/>
    <property type="match status" value="2"/>
</dbReference>
<reference evidence="11 12" key="1">
    <citation type="submission" date="2012-04" db="EMBL/GenBank/DDBJ databases">
        <title>The Genome Sequence of Saprolegnia declina VS20.</title>
        <authorList>
            <consortium name="The Broad Institute Genome Sequencing Platform"/>
            <person name="Russ C."/>
            <person name="Nusbaum C."/>
            <person name="Tyler B."/>
            <person name="van West P."/>
            <person name="Dieguez-Uribeondo J."/>
            <person name="de Bruijn I."/>
            <person name="Tripathy S."/>
            <person name="Jiang R."/>
            <person name="Young S.K."/>
            <person name="Zeng Q."/>
            <person name="Gargeya S."/>
            <person name="Fitzgerald M."/>
            <person name="Haas B."/>
            <person name="Abouelleil A."/>
            <person name="Alvarado L."/>
            <person name="Arachchi H.M."/>
            <person name="Berlin A."/>
            <person name="Chapman S.B."/>
            <person name="Goldberg J."/>
            <person name="Griggs A."/>
            <person name="Gujja S."/>
            <person name="Hansen M."/>
            <person name="Howarth C."/>
            <person name="Imamovic A."/>
            <person name="Larimer J."/>
            <person name="McCowen C."/>
            <person name="Montmayeur A."/>
            <person name="Murphy C."/>
            <person name="Neiman D."/>
            <person name="Pearson M."/>
            <person name="Priest M."/>
            <person name="Roberts A."/>
            <person name="Saif S."/>
            <person name="Shea T."/>
            <person name="Sisk P."/>
            <person name="Sykes S."/>
            <person name="Wortman J."/>
            <person name="Nusbaum C."/>
            <person name="Birren B."/>
        </authorList>
    </citation>
    <scope>NUCLEOTIDE SEQUENCE [LARGE SCALE GENOMIC DNA]</scope>
    <source>
        <strain evidence="11 12">VS20</strain>
    </source>
</reference>
<comment type="subcellular location">
    <subcellularLocation>
        <location evidence="1">Membrane</location>
        <topology evidence="1">Multi-pass membrane protein</topology>
    </subcellularLocation>
</comment>
<evidence type="ECO:0000313" key="12">
    <source>
        <dbReference type="Proteomes" id="UP000030762"/>
    </source>
</evidence>
<dbReference type="SUPFAM" id="SSF52540">
    <property type="entry name" value="P-loop containing nucleoside triphosphate hydrolases"/>
    <property type="match status" value="2"/>
</dbReference>
<dbReference type="RefSeq" id="XP_008615233.1">
    <property type="nucleotide sequence ID" value="XM_008617011.1"/>
</dbReference>
<keyword evidence="12" id="KW-1185">Reference proteome</keyword>
<dbReference type="Gene3D" id="3.40.50.300">
    <property type="entry name" value="P-loop containing nucleotide triphosphate hydrolases"/>
    <property type="match status" value="2"/>
</dbReference>
<dbReference type="InterPro" id="IPR027417">
    <property type="entry name" value="P-loop_NTPase"/>
</dbReference>
<feature type="transmembrane region" description="Helical" evidence="9">
    <location>
        <begin position="1141"/>
        <end position="1161"/>
    </location>
</feature>
<keyword evidence="6" id="KW-0067">ATP-binding</keyword>
<evidence type="ECO:0000256" key="4">
    <source>
        <dbReference type="ARBA" id="ARBA00022692"/>
    </source>
</evidence>
<feature type="domain" description="ABC transporter" evidence="10">
    <location>
        <begin position="774"/>
        <end position="1020"/>
    </location>
</feature>
<dbReference type="Pfam" id="PF01061">
    <property type="entry name" value="ABC2_membrane"/>
    <property type="match status" value="2"/>
</dbReference>
<evidence type="ECO:0000256" key="6">
    <source>
        <dbReference type="ARBA" id="ARBA00022840"/>
    </source>
</evidence>
<keyword evidence="8 9" id="KW-0472">Membrane</keyword>
<feature type="transmembrane region" description="Helical" evidence="9">
    <location>
        <begin position="1219"/>
        <end position="1241"/>
    </location>
</feature>
<dbReference type="FunFam" id="3.40.50.300:FF:000289">
    <property type="entry name" value="ABC transporter G family member 31"/>
    <property type="match status" value="1"/>
</dbReference>
<organism evidence="11 12">
    <name type="scientific">Saprolegnia diclina (strain VS20)</name>
    <dbReference type="NCBI Taxonomy" id="1156394"/>
    <lineage>
        <taxon>Eukaryota</taxon>
        <taxon>Sar</taxon>
        <taxon>Stramenopiles</taxon>
        <taxon>Oomycota</taxon>
        <taxon>Saprolegniomycetes</taxon>
        <taxon>Saprolegniales</taxon>
        <taxon>Saprolegniaceae</taxon>
        <taxon>Saprolegnia</taxon>
    </lineage>
</organism>
<dbReference type="Pfam" id="PF19055">
    <property type="entry name" value="ABC2_membrane_7"/>
    <property type="match status" value="1"/>
</dbReference>
<evidence type="ECO:0000256" key="3">
    <source>
        <dbReference type="ARBA" id="ARBA00022448"/>
    </source>
</evidence>
<feature type="domain" description="ABC transporter" evidence="10">
    <location>
        <begin position="110"/>
        <end position="396"/>
    </location>
</feature>
<dbReference type="VEuPathDB" id="FungiDB:SDRG_10993"/>
<feature type="transmembrane region" description="Helical" evidence="9">
    <location>
        <begin position="1107"/>
        <end position="1129"/>
    </location>
</feature>
<keyword evidence="3" id="KW-0813">Transport</keyword>
<dbReference type="GO" id="GO:0016020">
    <property type="term" value="C:membrane"/>
    <property type="evidence" value="ECO:0007669"/>
    <property type="project" value="UniProtKB-SubCell"/>
</dbReference>
<evidence type="ECO:0000256" key="7">
    <source>
        <dbReference type="ARBA" id="ARBA00022989"/>
    </source>
</evidence>
<dbReference type="InterPro" id="IPR003439">
    <property type="entry name" value="ABC_transporter-like_ATP-bd"/>
</dbReference>
<feature type="transmembrane region" description="Helical" evidence="9">
    <location>
        <begin position="524"/>
        <end position="541"/>
    </location>
</feature>
<dbReference type="PROSITE" id="PS00211">
    <property type="entry name" value="ABC_TRANSPORTER_1"/>
    <property type="match status" value="1"/>
</dbReference>
<evidence type="ECO:0000256" key="1">
    <source>
        <dbReference type="ARBA" id="ARBA00004141"/>
    </source>
</evidence>
<evidence type="ECO:0000256" key="2">
    <source>
        <dbReference type="ARBA" id="ARBA00006012"/>
    </source>
</evidence>
<evidence type="ECO:0000256" key="9">
    <source>
        <dbReference type="SAM" id="Phobius"/>
    </source>
</evidence>
<keyword evidence="5" id="KW-0547">Nucleotide-binding</keyword>
<name>T0RN55_SAPDV</name>
<dbReference type="Proteomes" id="UP000030762">
    <property type="component" value="Unassembled WGS sequence"/>
</dbReference>
<dbReference type="OrthoDB" id="66620at2759"/>
<dbReference type="GO" id="GO:0005524">
    <property type="term" value="F:ATP binding"/>
    <property type="evidence" value="ECO:0007669"/>
    <property type="project" value="UniProtKB-KW"/>
</dbReference>
<feature type="transmembrane region" description="Helical" evidence="9">
    <location>
        <begin position="1336"/>
        <end position="1358"/>
    </location>
</feature>
<keyword evidence="4 9" id="KW-0812">Transmembrane</keyword>
<comment type="similarity">
    <text evidence="2">Belongs to the ABC transporter superfamily. ABCG family. PDR (TC 3.A.1.205) subfamily.</text>
</comment>
<dbReference type="InterPro" id="IPR034003">
    <property type="entry name" value="ABCG_PDR_2"/>
</dbReference>
<dbReference type="CDD" id="cd03232">
    <property type="entry name" value="ABCG_PDR_domain2"/>
    <property type="match status" value="1"/>
</dbReference>
<keyword evidence="7 9" id="KW-1133">Transmembrane helix</keyword>
<gene>
    <name evidence="11" type="ORF">SDRG_10993</name>
</gene>
<dbReference type="STRING" id="1156394.T0RN55"/>
<dbReference type="InterPro" id="IPR013525">
    <property type="entry name" value="ABC2_TM"/>
</dbReference>
<dbReference type="OMA" id="EMNGIYM"/>
<feature type="transmembrane region" description="Helical" evidence="9">
    <location>
        <begin position="562"/>
        <end position="592"/>
    </location>
</feature>
<dbReference type="Pfam" id="PF00005">
    <property type="entry name" value="ABC_tran"/>
    <property type="match status" value="2"/>
</dbReference>